<gene>
    <name evidence="3" type="ORF">CCHLO57077_00017518</name>
</gene>
<accession>A0AA35M6L6</accession>
<protein>
    <recommendedName>
        <fullName evidence="2">NACHT domain-containing protein</fullName>
    </recommendedName>
</protein>
<reference evidence="3" key="1">
    <citation type="submission" date="2023-01" db="EMBL/GenBank/DDBJ databases">
        <authorList>
            <person name="Piombo E."/>
        </authorList>
    </citation>
    <scope>NUCLEOTIDE SEQUENCE</scope>
</reference>
<proteinExistence type="predicted"/>
<dbReference type="InterPro" id="IPR010730">
    <property type="entry name" value="HET"/>
</dbReference>
<dbReference type="SUPFAM" id="SSF48371">
    <property type="entry name" value="ARM repeat"/>
    <property type="match status" value="1"/>
</dbReference>
<dbReference type="PROSITE" id="PS50837">
    <property type="entry name" value="NACHT"/>
    <property type="match status" value="1"/>
</dbReference>
<name>A0AA35M6L6_9HYPO</name>
<dbReference type="Pfam" id="PF13646">
    <property type="entry name" value="HEAT_2"/>
    <property type="match status" value="3"/>
</dbReference>
<dbReference type="InterPro" id="IPR004155">
    <property type="entry name" value="PBS_lyase_HEAT"/>
</dbReference>
<dbReference type="InterPro" id="IPR007111">
    <property type="entry name" value="NACHT_NTPase"/>
</dbReference>
<dbReference type="Gene3D" id="3.40.50.300">
    <property type="entry name" value="P-loop containing nucleotide triphosphate hydrolases"/>
    <property type="match status" value="1"/>
</dbReference>
<dbReference type="SUPFAM" id="SSF52540">
    <property type="entry name" value="P-loop containing nucleoside triphosphate hydrolases"/>
    <property type="match status" value="1"/>
</dbReference>
<dbReference type="InterPro" id="IPR027417">
    <property type="entry name" value="P-loop_NTPase"/>
</dbReference>
<dbReference type="Gene3D" id="1.25.10.10">
    <property type="entry name" value="Leucine-rich Repeat Variant"/>
    <property type="match status" value="2"/>
</dbReference>
<evidence type="ECO:0000256" key="1">
    <source>
        <dbReference type="SAM" id="MobiDB-lite"/>
    </source>
</evidence>
<feature type="region of interest" description="Disordered" evidence="1">
    <location>
        <begin position="1177"/>
        <end position="1204"/>
    </location>
</feature>
<dbReference type="PANTHER" id="PTHR10622:SF11">
    <property type="entry name" value="HET-DOMAIN-CONTAINING PROTEIN"/>
    <property type="match status" value="1"/>
</dbReference>
<dbReference type="Pfam" id="PF23238">
    <property type="entry name" value="DUF7068"/>
    <property type="match status" value="1"/>
</dbReference>
<keyword evidence="4" id="KW-1185">Reference proteome</keyword>
<dbReference type="InterPro" id="IPR011989">
    <property type="entry name" value="ARM-like"/>
</dbReference>
<dbReference type="InterPro" id="IPR055496">
    <property type="entry name" value="DUF7068"/>
</dbReference>
<dbReference type="InterPro" id="IPR016024">
    <property type="entry name" value="ARM-type_fold"/>
</dbReference>
<dbReference type="Proteomes" id="UP001160390">
    <property type="component" value="Unassembled WGS sequence"/>
</dbReference>
<evidence type="ECO:0000259" key="2">
    <source>
        <dbReference type="PROSITE" id="PS50837"/>
    </source>
</evidence>
<feature type="domain" description="NACHT" evidence="2">
    <location>
        <begin position="341"/>
        <end position="472"/>
    </location>
</feature>
<dbReference type="PANTHER" id="PTHR10622">
    <property type="entry name" value="HET DOMAIN-CONTAINING PROTEIN"/>
    <property type="match status" value="1"/>
</dbReference>
<organism evidence="3 4">
    <name type="scientific">Clonostachys chloroleuca</name>
    <dbReference type="NCBI Taxonomy" id="1926264"/>
    <lineage>
        <taxon>Eukaryota</taxon>
        <taxon>Fungi</taxon>
        <taxon>Dikarya</taxon>
        <taxon>Ascomycota</taxon>
        <taxon>Pezizomycotina</taxon>
        <taxon>Sordariomycetes</taxon>
        <taxon>Hypocreomycetidae</taxon>
        <taxon>Hypocreales</taxon>
        <taxon>Bionectriaceae</taxon>
        <taxon>Clonostachys</taxon>
    </lineage>
</organism>
<dbReference type="Pfam" id="PF05729">
    <property type="entry name" value="NACHT"/>
    <property type="match status" value="1"/>
</dbReference>
<dbReference type="SMART" id="SM00567">
    <property type="entry name" value="EZ_HEAT"/>
    <property type="match status" value="7"/>
</dbReference>
<sequence length="1204" mass="137597">MRLLECNGGGIRLTEFQPGSIPEYAILSHTWGLDGDEVTYSDMIADIADQKVGYEKITFCREQAKRDKLQYFWIYTCCINKDNGPELLASLNSMFAWYKDSKKCYVYLSDVSKGTDQPSLESGTASWELAFRNSRWFTRGWTLQELIAPSSVAFYSKEGHFLGNKTTLESLIHDITRIPAKALQGSLLSQFTVEDRFAWMKSRTTKEPEDLAYALQGLFDIFLPMMYGCGKTQAVQTLRRSIHDDMIARLSVTDADTYLRNDHYNDERLKIERLSRTRLSMRHCYINLAIIKRGQGSRAEESQSKSSPFELTHRLKIQDLNKDVNLDLTTLFDTYQDSDNRRILIRGRAGVGKTTLCKKIVFEFERHGLWSNLFERILWFPLRGLKAWTSNQCNLREFLHHFYFRIITDRLACAIDFDGHRYENEKTLFILDGLDEVANTWNPGDAKYDFLTRLLNQPNVIITSRPHAQIPEHVARHIGLEVETIGFYADQVGEYLKMAFGDIKAAKAQEVLRTFPLIESLVRIPILLDAFCFTWDTLSLTDNHATRQTMTSFYQAIVEELLRKDVVRSEKLHGQPITETTAAGLLACQLEAQSEEQLRLLEDLAFTGMFNDMIEFEPYDRNIVLEKYGHHKNITLVYQCLKSSFLRTSDLNETAGSVSYHFLHLTFQEFFAAKYFVRQWTSERQILCMDLGSKTTRAMQRDDFLARYKYELRYDIFWRFVAGSIDAHGQEEVARFFQVLEDPHSRDLLGPVHQRLIMHCLAEVSPQMSLRADLEVKLEKWLIFEIKLQKRSIFPKESEFPDRILCKIAESEDTKTKCEMLKALVYRTTIANALLPSILTSLNDLNKVVRRPAVSALRSRASDLQVQQALLNRLDDADGLVRGAIAKALGSEASDPRALLNLLNDDEDVARDSAVDALNSQAYNPHIQQALLNQLNDNRARVRVNVAFALRSQASNPQVQQALIKRLHNDAAAEVREAAADALDRQISSIQVQRALLTRIDDNNAGVRQAVIYALESHLSSTKVQQALIDRLDNDADADVRTRAVNALKSRASHPQVQQALIDRLMNDTADGVRMYAANVLSSQASHPQVQQALIGLLNDNAAAAAEWPFLDALHLTGFGLFDSRHIKKIYAAALDRSFEEREHYCWQLQPNGLRVFTPQKTSDLTITSEHITCVKEAREEKRTPDVEEPNQRKRKREDPTLAG</sequence>
<dbReference type="Pfam" id="PF06985">
    <property type="entry name" value="HET"/>
    <property type="match status" value="1"/>
</dbReference>
<dbReference type="EMBL" id="CABFNP030001122">
    <property type="protein sequence ID" value="CAI6091418.1"/>
    <property type="molecule type" value="Genomic_DNA"/>
</dbReference>
<comment type="caution">
    <text evidence="3">The sequence shown here is derived from an EMBL/GenBank/DDBJ whole genome shotgun (WGS) entry which is preliminary data.</text>
</comment>
<dbReference type="AlphaFoldDB" id="A0AA35M6L6"/>
<evidence type="ECO:0000313" key="3">
    <source>
        <dbReference type="EMBL" id="CAI6091418.1"/>
    </source>
</evidence>
<evidence type="ECO:0000313" key="4">
    <source>
        <dbReference type="Proteomes" id="UP001160390"/>
    </source>
</evidence>